<dbReference type="SMART" id="SM00471">
    <property type="entry name" value="HDc"/>
    <property type="match status" value="1"/>
</dbReference>
<accession>A0A1G2NF12</accession>
<name>A0A1G2NF12_9BACT</name>
<protein>
    <recommendedName>
        <fullName evidence="5 6">Ribonuclease Y</fullName>
        <shortName evidence="5">RNase Y</shortName>
        <ecNumber evidence="5 6">3.1.-.-</ecNumber>
    </recommendedName>
</protein>
<evidence type="ECO:0000256" key="5">
    <source>
        <dbReference type="HAMAP-Rule" id="MF_00335"/>
    </source>
</evidence>
<keyword evidence="1 5" id="KW-0540">Nuclease</keyword>
<dbReference type="GO" id="GO:0003723">
    <property type="term" value="F:RNA binding"/>
    <property type="evidence" value="ECO:0007669"/>
    <property type="project" value="UniProtKB-UniRule"/>
</dbReference>
<feature type="domain" description="HD" evidence="8">
    <location>
        <begin position="325"/>
        <end position="418"/>
    </location>
</feature>
<comment type="similarity">
    <text evidence="5">Belongs to the RNase Y family.</text>
</comment>
<dbReference type="GO" id="GO:0006402">
    <property type="term" value="P:mRNA catabolic process"/>
    <property type="evidence" value="ECO:0007669"/>
    <property type="project" value="UniProtKB-UniRule"/>
</dbReference>
<dbReference type="Gene3D" id="3.30.1370.10">
    <property type="entry name" value="K Homology domain, type 1"/>
    <property type="match status" value="1"/>
</dbReference>
<evidence type="ECO:0000256" key="6">
    <source>
        <dbReference type="NCBIfam" id="TIGR03319"/>
    </source>
</evidence>
<dbReference type="PANTHER" id="PTHR12826:SF15">
    <property type="entry name" value="RIBONUCLEASE Y"/>
    <property type="match status" value="1"/>
</dbReference>
<dbReference type="PROSITE" id="PS50084">
    <property type="entry name" value="KH_TYPE_1"/>
    <property type="match status" value="1"/>
</dbReference>
<evidence type="ECO:0000259" key="8">
    <source>
        <dbReference type="PROSITE" id="PS51831"/>
    </source>
</evidence>
<dbReference type="PANTHER" id="PTHR12826">
    <property type="entry name" value="RIBONUCLEASE Y"/>
    <property type="match status" value="1"/>
</dbReference>
<reference evidence="9 10" key="1">
    <citation type="journal article" date="2016" name="Nat. Commun.">
        <title>Thousands of microbial genomes shed light on interconnected biogeochemical processes in an aquifer system.</title>
        <authorList>
            <person name="Anantharaman K."/>
            <person name="Brown C.T."/>
            <person name="Hug L.A."/>
            <person name="Sharon I."/>
            <person name="Castelle C.J."/>
            <person name="Probst A.J."/>
            <person name="Thomas B.C."/>
            <person name="Singh A."/>
            <person name="Wilkins M.J."/>
            <person name="Karaoz U."/>
            <person name="Brodie E.L."/>
            <person name="Williams K.H."/>
            <person name="Hubbard S.S."/>
            <person name="Banfield J.F."/>
        </authorList>
    </citation>
    <scope>NUCLEOTIDE SEQUENCE [LARGE SCALE GENOMIC DNA]</scope>
</reference>
<organism evidence="9 10">
    <name type="scientific">Candidatus Taylorbacteria bacterium RIFCSPLOWO2_01_FULL_48_100</name>
    <dbReference type="NCBI Taxonomy" id="1802322"/>
    <lineage>
        <taxon>Bacteria</taxon>
        <taxon>Candidatus Tayloriibacteriota</taxon>
    </lineage>
</organism>
<dbReference type="NCBIfam" id="TIGR00277">
    <property type="entry name" value="HDIG"/>
    <property type="match status" value="1"/>
</dbReference>
<dbReference type="PROSITE" id="PS51831">
    <property type="entry name" value="HD"/>
    <property type="match status" value="1"/>
</dbReference>
<dbReference type="InterPro" id="IPR036612">
    <property type="entry name" value="KH_dom_type_1_sf"/>
</dbReference>
<dbReference type="GO" id="GO:0016787">
    <property type="term" value="F:hydrolase activity"/>
    <property type="evidence" value="ECO:0007669"/>
    <property type="project" value="UniProtKB-KW"/>
</dbReference>
<evidence type="ECO:0000256" key="3">
    <source>
        <dbReference type="ARBA" id="ARBA00022801"/>
    </source>
</evidence>
<dbReference type="Gene3D" id="1.10.3210.10">
    <property type="entry name" value="Hypothetical protein af1432"/>
    <property type="match status" value="1"/>
</dbReference>
<dbReference type="Proteomes" id="UP000177797">
    <property type="component" value="Unassembled WGS sequence"/>
</dbReference>
<feature type="coiled-coil region" evidence="7">
    <location>
        <begin position="56"/>
        <end position="142"/>
    </location>
</feature>
<dbReference type="InterPro" id="IPR003607">
    <property type="entry name" value="HD/PDEase_dom"/>
</dbReference>
<dbReference type="GO" id="GO:0005886">
    <property type="term" value="C:plasma membrane"/>
    <property type="evidence" value="ECO:0007669"/>
    <property type="project" value="UniProtKB-UniRule"/>
</dbReference>
<dbReference type="Pfam" id="PF00013">
    <property type="entry name" value="KH_1"/>
    <property type="match status" value="1"/>
</dbReference>
<dbReference type="Pfam" id="PF12072">
    <property type="entry name" value="RNase_Y_N"/>
    <property type="match status" value="1"/>
</dbReference>
<dbReference type="SUPFAM" id="SSF54791">
    <property type="entry name" value="Eukaryotic type KH-domain (KH-domain type I)"/>
    <property type="match status" value="1"/>
</dbReference>
<comment type="caution">
    <text evidence="9">The sequence shown here is derived from an EMBL/GenBank/DDBJ whole genome shotgun (WGS) entry which is preliminary data.</text>
</comment>
<gene>
    <name evidence="5" type="primary">rny</name>
    <name evidence="9" type="ORF">A2938_02835</name>
</gene>
<dbReference type="Pfam" id="PF01966">
    <property type="entry name" value="HD"/>
    <property type="match status" value="1"/>
</dbReference>
<dbReference type="GO" id="GO:0004521">
    <property type="term" value="F:RNA endonuclease activity"/>
    <property type="evidence" value="ECO:0007669"/>
    <property type="project" value="UniProtKB-UniRule"/>
</dbReference>
<dbReference type="InterPro" id="IPR006675">
    <property type="entry name" value="HDIG_dom"/>
</dbReference>
<keyword evidence="2 5" id="KW-0255">Endonuclease</keyword>
<dbReference type="CDD" id="cd22431">
    <property type="entry name" value="KH-I_RNaseY"/>
    <property type="match status" value="1"/>
</dbReference>
<proteinExistence type="inferred from homology"/>
<dbReference type="SUPFAM" id="SSF109604">
    <property type="entry name" value="HD-domain/PDEase-like"/>
    <property type="match status" value="1"/>
</dbReference>
<dbReference type="CDD" id="cd00077">
    <property type="entry name" value="HDc"/>
    <property type="match status" value="1"/>
</dbReference>
<dbReference type="InterPro" id="IPR004088">
    <property type="entry name" value="KH_dom_type_1"/>
</dbReference>
<dbReference type="EC" id="3.1.-.-" evidence="5 6"/>
<dbReference type="EMBL" id="MHSA01000021">
    <property type="protein sequence ID" value="OHA33932.1"/>
    <property type="molecule type" value="Genomic_DNA"/>
</dbReference>
<sequence length="509" mass="56441">MSLKLVLALAAASGLLGVGLGAYLRFLISLGKKGSMELKLKEIELKGQEESKKLTLRAEEEAARILKEARNEARVKEDSVKKSEERLVKREDTLDKRQSDLDKETEELKSRIIEIKKIKERADALEMEKRAALERAARLSEEDAKKELIAAVEKKNEEDILMRMQKLEQGGEEKLERRAQEIITSAIQRLGTNIAADSLTTSVSIPSDDAKGKIIGKEGRNIKAFERATGVEVIVDDTPGAITISSFNPIRRQIARVALENLILDGRIQPAKIEQMVEKAEQEINKIIKDKGTQAAFECGVINLPPQVIAILGRLHFRTSYGQNVLHHSIEMAHIAGMIAAELGVNIAVAKAGALLHDIGKAMDHEVQGTHVEIGRRILQKFGVDEAVVKAMQAHHGEYPFETPESVIVQVADAISGSRPGARRDTVENYLKRLEDLERIATSSPGIEKAYALQAGREIRIFVKSAEVSDLEAKNIAKNTAKKIEDELKYPGEIKVTVIRENRVVEYAR</sequence>
<evidence type="ECO:0000313" key="10">
    <source>
        <dbReference type="Proteomes" id="UP000177797"/>
    </source>
</evidence>
<evidence type="ECO:0000313" key="9">
    <source>
        <dbReference type="EMBL" id="OHA33932.1"/>
    </source>
</evidence>
<dbReference type="InterPro" id="IPR022711">
    <property type="entry name" value="RNase_Y_N"/>
</dbReference>
<keyword evidence="3 5" id="KW-0378">Hydrolase</keyword>
<keyword evidence="7" id="KW-0175">Coiled coil</keyword>
<evidence type="ECO:0000256" key="7">
    <source>
        <dbReference type="SAM" id="Coils"/>
    </source>
</evidence>
<dbReference type="NCBIfam" id="TIGR03319">
    <property type="entry name" value="RNase_Y"/>
    <property type="match status" value="1"/>
</dbReference>
<dbReference type="AlphaFoldDB" id="A0A1G2NF12"/>
<dbReference type="SMART" id="SM00322">
    <property type="entry name" value="KH"/>
    <property type="match status" value="1"/>
</dbReference>
<evidence type="ECO:0000256" key="1">
    <source>
        <dbReference type="ARBA" id="ARBA00022722"/>
    </source>
</evidence>
<dbReference type="InterPro" id="IPR017705">
    <property type="entry name" value="Ribonuclease_Y"/>
</dbReference>
<dbReference type="HAMAP" id="MF_00335">
    <property type="entry name" value="RNase_Y"/>
    <property type="match status" value="1"/>
</dbReference>
<evidence type="ECO:0000256" key="2">
    <source>
        <dbReference type="ARBA" id="ARBA00022759"/>
    </source>
</evidence>
<dbReference type="InterPro" id="IPR004087">
    <property type="entry name" value="KH_dom"/>
</dbReference>
<dbReference type="InterPro" id="IPR006674">
    <property type="entry name" value="HD_domain"/>
</dbReference>
<comment type="function">
    <text evidence="5">Endoribonuclease that initiates mRNA decay.</text>
</comment>
<keyword evidence="4 5" id="KW-0694">RNA-binding</keyword>
<evidence type="ECO:0000256" key="4">
    <source>
        <dbReference type="ARBA" id="ARBA00022884"/>
    </source>
</evidence>